<feature type="domain" description="EGF-like" evidence="7">
    <location>
        <begin position="909"/>
        <end position="943"/>
    </location>
</feature>
<dbReference type="InterPro" id="IPR000742">
    <property type="entry name" value="EGF"/>
</dbReference>
<proteinExistence type="predicted"/>
<dbReference type="CDD" id="cd00104">
    <property type="entry name" value="KAZAL_FS"/>
    <property type="match status" value="1"/>
</dbReference>
<reference evidence="11 12" key="1">
    <citation type="submission" date="2022-05" db="EMBL/GenBank/DDBJ databases">
        <authorList>
            <consortium name="Genoscope - CEA"/>
            <person name="William W."/>
        </authorList>
    </citation>
    <scope>NUCLEOTIDE SEQUENCE [LARGE SCALE GENOMIC DNA]</scope>
</reference>
<dbReference type="CDD" id="cd00054">
    <property type="entry name" value="EGF_CA"/>
    <property type="match status" value="13"/>
</dbReference>
<evidence type="ECO:0000256" key="6">
    <source>
        <dbReference type="SAM" id="SignalP"/>
    </source>
</evidence>
<dbReference type="Gene3D" id="3.10.100.10">
    <property type="entry name" value="Mannose-Binding Protein A, subunit A"/>
    <property type="match status" value="1"/>
</dbReference>
<keyword evidence="2 6" id="KW-0732">Signal</keyword>
<dbReference type="SMART" id="SM00280">
    <property type="entry name" value="KAZAL"/>
    <property type="match status" value="1"/>
</dbReference>
<dbReference type="PROSITE" id="PS00010">
    <property type="entry name" value="ASX_HYDROXYL"/>
    <property type="match status" value="12"/>
</dbReference>
<gene>
    <name evidence="11" type="ORF">PLOB_00002857</name>
</gene>
<feature type="domain" description="EGF-like" evidence="7">
    <location>
        <begin position="1207"/>
        <end position="1243"/>
    </location>
</feature>
<feature type="disulfide bond" evidence="5">
    <location>
        <begin position="1007"/>
        <end position="1016"/>
    </location>
</feature>
<feature type="disulfide bond" evidence="5">
    <location>
        <begin position="1044"/>
        <end position="1053"/>
    </location>
</feature>
<feature type="domain" description="EGF-like" evidence="7">
    <location>
        <begin position="1284"/>
        <end position="1320"/>
    </location>
</feature>
<evidence type="ECO:0000256" key="5">
    <source>
        <dbReference type="PROSITE-ProRule" id="PRU00076"/>
    </source>
</evidence>
<dbReference type="PROSITE" id="PS00615">
    <property type="entry name" value="C_TYPE_LECTIN_1"/>
    <property type="match status" value="1"/>
</dbReference>
<dbReference type="SUPFAM" id="SSF100895">
    <property type="entry name" value="Kazal-type serine protease inhibitors"/>
    <property type="match status" value="1"/>
</dbReference>
<dbReference type="SUPFAM" id="SSF57196">
    <property type="entry name" value="EGF/Laminin"/>
    <property type="match status" value="14"/>
</dbReference>
<dbReference type="SUPFAM" id="SSF56496">
    <property type="entry name" value="Fibrinogen C-terminal domain-like"/>
    <property type="match status" value="1"/>
</dbReference>
<dbReference type="Gene3D" id="3.90.215.10">
    <property type="entry name" value="Gamma Fibrinogen, chain A, domain 1"/>
    <property type="match status" value="1"/>
</dbReference>
<feature type="disulfide bond" evidence="5">
    <location>
        <begin position="824"/>
        <end position="833"/>
    </location>
</feature>
<dbReference type="PANTHER" id="PTHR12916">
    <property type="entry name" value="CYTOCHROME C OXIDASE POLYPEPTIDE VIC-2"/>
    <property type="match status" value="1"/>
</dbReference>
<feature type="disulfide bond" evidence="5">
    <location>
        <begin position="1310"/>
        <end position="1319"/>
    </location>
</feature>
<feature type="domain" description="EGF-like" evidence="7">
    <location>
        <begin position="1018"/>
        <end position="1054"/>
    </location>
</feature>
<evidence type="ECO:0000256" key="2">
    <source>
        <dbReference type="ARBA" id="ARBA00022729"/>
    </source>
</evidence>
<dbReference type="InterPro" id="IPR002350">
    <property type="entry name" value="Kazal_dom"/>
</dbReference>
<evidence type="ECO:0000259" key="8">
    <source>
        <dbReference type="PROSITE" id="PS50041"/>
    </source>
</evidence>
<feature type="domain" description="Fibrinogen C-terminal" evidence="9">
    <location>
        <begin position="1318"/>
        <end position="1366"/>
    </location>
</feature>
<feature type="domain" description="EGF-like" evidence="7">
    <location>
        <begin position="1170"/>
        <end position="1206"/>
    </location>
</feature>
<feature type="disulfide bond" evidence="5">
    <location>
        <begin position="1270"/>
        <end position="1279"/>
    </location>
</feature>
<dbReference type="InterPro" id="IPR037221">
    <property type="entry name" value="H-type_lectin_dom_sf"/>
</dbReference>
<dbReference type="InterPro" id="IPR018097">
    <property type="entry name" value="EGF_Ca-bd_CS"/>
</dbReference>
<feature type="domain" description="EGF-like" evidence="7">
    <location>
        <begin position="1057"/>
        <end position="1093"/>
    </location>
</feature>
<feature type="chain" id="PRO_5045235885" evidence="6">
    <location>
        <begin position="27"/>
        <end position="1561"/>
    </location>
</feature>
<dbReference type="InterPro" id="IPR018378">
    <property type="entry name" value="C-type_lectin_CS"/>
</dbReference>
<dbReference type="InterPro" id="IPR002181">
    <property type="entry name" value="Fibrinogen_a/b/g_C_dom"/>
</dbReference>
<dbReference type="InterPro" id="IPR016187">
    <property type="entry name" value="CTDL_fold"/>
</dbReference>
<feature type="disulfide bond" evidence="5">
    <location>
        <begin position="1083"/>
        <end position="1092"/>
    </location>
</feature>
<dbReference type="InterPro" id="IPR000152">
    <property type="entry name" value="EGF-type_Asp/Asn_hydroxyl_site"/>
</dbReference>
<dbReference type="PROSITE" id="PS51465">
    <property type="entry name" value="KAZAL_2"/>
    <property type="match status" value="1"/>
</dbReference>
<feature type="domain" description="EGF-like" evidence="7">
    <location>
        <begin position="1244"/>
        <end position="1280"/>
    </location>
</feature>
<dbReference type="SMART" id="SM00034">
    <property type="entry name" value="CLECT"/>
    <property type="match status" value="1"/>
</dbReference>
<feature type="domain" description="Kazal-like" evidence="10">
    <location>
        <begin position="337"/>
        <end position="384"/>
    </location>
</feature>
<feature type="domain" description="EGF-like" evidence="7">
    <location>
        <begin position="1094"/>
        <end position="1130"/>
    </location>
</feature>
<dbReference type="PROSITE" id="PS51406">
    <property type="entry name" value="FIBRINOGEN_C_2"/>
    <property type="match status" value="1"/>
</dbReference>
<name>A0ABN8N7E8_9CNID</name>
<feature type="domain" description="EGF-like" evidence="7">
    <location>
        <begin position="872"/>
        <end position="908"/>
    </location>
</feature>
<protein>
    <submittedName>
        <fullName evidence="11">Uncharacterized protein</fullName>
    </submittedName>
</protein>
<dbReference type="InterPro" id="IPR014716">
    <property type="entry name" value="Fibrinogen_a/b/g_C_1"/>
</dbReference>
<dbReference type="InterPro" id="IPR036058">
    <property type="entry name" value="Kazal_dom_sf"/>
</dbReference>
<dbReference type="Pfam" id="PF00008">
    <property type="entry name" value="EGF"/>
    <property type="match status" value="11"/>
</dbReference>
<comment type="caution">
    <text evidence="5">Lacks conserved residue(s) required for the propagation of feature annotation.</text>
</comment>
<dbReference type="Proteomes" id="UP001159405">
    <property type="component" value="Unassembled WGS sequence"/>
</dbReference>
<keyword evidence="12" id="KW-1185">Reference proteome</keyword>
<evidence type="ECO:0000256" key="3">
    <source>
        <dbReference type="ARBA" id="ARBA00022737"/>
    </source>
</evidence>
<dbReference type="InterPro" id="IPR013032">
    <property type="entry name" value="EGF-like_CS"/>
</dbReference>
<feature type="disulfide bond" evidence="5">
    <location>
        <begin position="1120"/>
        <end position="1129"/>
    </location>
</feature>
<dbReference type="PROSITE" id="PS50026">
    <property type="entry name" value="EGF_3"/>
    <property type="match status" value="14"/>
</dbReference>
<feature type="signal peptide" evidence="6">
    <location>
        <begin position="1"/>
        <end position="26"/>
    </location>
</feature>
<dbReference type="PROSITE" id="PS01187">
    <property type="entry name" value="EGF_CA"/>
    <property type="match status" value="6"/>
</dbReference>
<dbReference type="SUPFAM" id="SSF56436">
    <property type="entry name" value="C-type lectin-like"/>
    <property type="match status" value="1"/>
</dbReference>
<feature type="disulfide bond" evidence="5">
    <location>
        <begin position="1159"/>
        <end position="1168"/>
    </location>
</feature>
<evidence type="ECO:0000256" key="4">
    <source>
        <dbReference type="ARBA" id="ARBA00023157"/>
    </source>
</evidence>
<feature type="disulfide bond" evidence="5">
    <location>
        <begin position="1196"/>
        <end position="1205"/>
    </location>
</feature>
<feature type="disulfide bond" evidence="5">
    <location>
        <begin position="861"/>
        <end position="870"/>
    </location>
</feature>
<sequence>MMGAFLGARIVVTTLILCTASFLAEGQSLLQHGTVNFTVVSPSLLHCRTVQYPQVFSSSSNIRVLASISHENESLRVHDSAVVWTTDVTQNSFRICVLESGLGTNGSAVVNWIAFRGTPSGALDGAASFNAFTSGTKCERVDFAQRFPSVPKVLAATRHASISRPQDAMNMWIEELQEDHFRVCLREVKTFDGKHQNIQVDWLAFTQGTGEMTFHGKLQFENGGAPLERDNFAFCKVLNYTEAFYAPPVVMVTVSHLYDSNNVYSVQPENNILNAWIEEITISSFQVCVKDLAGMESQHDPVTVHYAVIGDLDPCINVSCKYFAVCKAFGPRDARCICVDNCPSFEEPVCSSNGTTYDNVCVFQREMCHLRANFTAYHPGDCTGFPSQKGRHRLSHNPVWAEAVCEQVPLEPYVFYPDKPVHIQVSVNHVNFSDPDYVHEAVVAWVEDIMGNNFTVCVTQAGRNERRNGETFATVDWLAYQGAPDGGVSGEMDMPTWWTGTSCRTVSLPSSKFTSAPTVLVSAEHERRGVKRDASSLWVEDVTTTSFKVCVRELQNFDGAHQNIHIDWIAFEELHRPLFREHGAIYFSNVNKPSKNMNYAFCEDVVFKKHYNDSPEVLVCANHSTSGGNLNPLYNSISAWAEYINKTGFRACVKELFVQQHDPLSVSYAVLPDVCPPGWSFHNGSCYFTSEKCETWTNASLICRSMGANLPAIDSQEENVYVQHRHNGDKAWIGLNDIATEGVFAWVDGCPFKFRYWAQNQPNNFREEDCVHTLGPGHGYMWNDVDCSACHQYTCKKDYDECTSSPCLNGGTCVNDNRNFSCICPRTHKGRTCEEFDECSSSPCLNGGTCTDGINNYTCACPSPFFGRQCQETNECQSNPCQNGGTCVDGVYKFTCLCRSSYGGERCQDYDECTSSPCLNGGTCVKGNRKFSCICPLTGLVKVEFDECSSNPCLNGGTCTDGINNYTCTCPSPYFGKRCQETNECLSNPCQNGGTCVDGVYKYTCLCTSSYGRERCQDYDECTSGPCLNGGTCVNGKRKFSCICPRTHKGKMCEGRQFDECSSSPCLNGGTCTDGKNNYTCACPSPYFGKQCQDTDECKSNPCLNGGTCVDGVYNFTCVCPGIYIGWRCESTYYDECTSSPCLNGGSCVNGNRNFSCICPRTHKGRTCEEFDECSSNPCLNGGTCTDGINNYTCTCPSPYFGKRCQETNECLSNPCQNGGTCVDGVYKYTCLYTSSYGGERCQEFDECSSSPCLNGGSCTDGNNDYTCTCPSPYFGKQCQGNKKTDECQSNPCQNGGTCVDGVYSFTCVCPTFHAGQRCEVSPEVSCKCHYAAGSNVSGTYYLSVSGTTFQVYCDMSNGGWTLISRFSNADNKNWMQYGGNWWYDRTTSYGSVTSTSNNYDMISPAFWLVRGNYIKITRNDDNSHIYLLYTPNGCIGGNTFRGFITSFGNFRYGNSWNSNACRRSCYSLFGGSYSSTWGFGYATCSSNLKSSNYLSFWCNWGGDSSVIMVGGGGSSCGRSDHGIGITERNSATLGTSSSCDQDFGDNCRYSSGYSLNLWIK</sequence>
<dbReference type="InterPro" id="IPR001881">
    <property type="entry name" value="EGF-like_Ca-bd_dom"/>
</dbReference>
<dbReference type="Gene3D" id="2.60.40.2080">
    <property type="match status" value="3"/>
</dbReference>
<dbReference type="Gene3D" id="2.10.25.10">
    <property type="entry name" value="Laminin"/>
    <property type="match status" value="14"/>
</dbReference>
<evidence type="ECO:0000259" key="9">
    <source>
        <dbReference type="PROSITE" id="PS51406"/>
    </source>
</evidence>
<dbReference type="Pfam" id="PF00059">
    <property type="entry name" value="Lectin_C"/>
    <property type="match status" value="1"/>
</dbReference>
<dbReference type="Gene3D" id="3.30.60.30">
    <property type="match status" value="1"/>
</dbReference>
<dbReference type="EMBL" id="CALNXK010000011">
    <property type="protein sequence ID" value="CAH3043343.1"/>
    <property type="molecule type" value="Genomic_DNA"/>
</dbReference>
<comment type="caution">
    <text evidence="11">The sequence shown here is derived from an EMBL/GenBank/DDBJ whole genome shotgun (WGS) entry which is preliminary data.</text>
</comment>
<keyword evidence="3" id="KW-0677">Repeat</keyword>
<feature type="disulfide bond" evidence="5">
    <location>
        <begin position="970"/>
        <end position="979"/>
    </location>
</feature>
<dbReference type="InterPro" id="IPR036056">
    <property type="entry name" value="Fibrinogen-like_C"/>
</dbReference>
<dbReference type="PROSITE" id="PS00022">
    <property type="entry name" value="EGF_1"/>
    <property type="match status" value="11"/>
</dbReference>
<feature type="domain" description="EGF-like" evidence="7">
    <location>
        <begin position="981"/>
        <end position="1017"/>
    </location>
</feature>
<dbReference type="PRINTS" id="PR00010">
    <property type="entry name" value="EGFBLOOD"/>
</dbReference>
<evidence type="ECO:0000259" key="7">
    <source>
        <dbReference type="PROSITE" id="PS50026"/>
    </source>
</evidence>
<organism evidence="11 12">
    <name type="scientific">Porites lobata</name>
    <dbReference type="NCBI Taxonomy" id="104759"/>
    <lineage>
        <taxon>Eukaryota</taxon>
        <taxon>Metazoa</taxon>
        <taxon>Cnidaria</taxon>
        <taxon>Anthozoa</taxon>
        <taxon>Hexacorallia</taxon>
        <taxon>Scleractinia</taxon>
        <taxon>Fungiina</taxon>
        <taxon>Poritidae</taxon>
        <taxon>Porites</taxon>
    </lineage>
</organism>
<feature type="domain" description="EGF-like" evidence="7">
    <location>
        <begin position="1133"/>
        <end position="1169"/>
    </location>
</feature>
<evidence type="ECO:0000313" key="12">
    <source>
        <dbReference type="Proteomes" id="UP001159405"/>
    </source>
</evidence>
<feature type="domain" description="EGF-like" evidence="7">
    <location>
        <begin position="798"/>
        <end position="834"/>
    </location>
</feature>
<evidence type="ECO:0000313" key="11">
    <source>
        <dbReference type="EMBL" id="CAH3043343.1"/>
    </source>
</evidence>
<feature type="domain" description="C-type lectin" evidence="8">
    <location>
        <begin position="682"/>
        <end position="796"/>
    </location>
</feature>
<dbReference type="SMART" id="SM00181">
    <property type="entry name" value="EGF"/>
    <property type="match status" value="14"/>
</dbReference>
<evidence type="ECO:0000256" key="1">
    <source>
        <dbReference type="ARBA" id="ARBA00022536"/>
    </source>
</evidence>
<dbReference type="InterPro" id="IPR001304">
    <property type="entry name" value="C-type_lectin-like"/>
</dbReference>
<evidence type="ECO:0000259" key="10">
    <source>
        <dbReference type="PROSITE" id="PS51465"/>
    </source>
</evidence>
<dbReference type="SMART" id="SM00179">
    <property type="entry name" value="EGF_CA"/>
    <property type="match status" value="14"/>
</dbReference>
<feature type="domain" description="EGF-like" evidence="7">
    <location>
        <begin position="835"/>
        <end position="871"/>
    </location>
</feature>
<accession>A0ABN8N7E8</accession>
<dbReference type="Pfam" id="PF12661">
    <property type="entry name" value="hEGF"/>
    <property type="match status" value="3"/>
</dbReference>
<dbReference type="PROSITE" id="PS50041">
    <property type="entry name" value="C_TYPE_LECTIN_2"/>
    <property type="match status" value="1"/>
</dbReference>
<feature type="disulfide bond" evidence="5">
    <location>
        <begin position="898"/>
        <end position="907"/>
    </location>
</feature>
<dbReference type="InterPro" id="IPR016186">
    <property type="entry name" value="C-type_lectin-like/link_sf"/>
</dbReference>
<keyword evidence="4 5" id="KW-1015">Disulfide bond</keyword>
<keyword evidence="1 5" id="KW-0245">EGF-like domain</keyword>
<feature type="domain" description="EGF-like" evidence="7">
    <location>
        <begin position="944"/>
        <end position="980"/>
    </location>
</feature>
<dbReference type="PROSITE" id="PS01186">
    <property type="entry name" value="EGF_2"/>
    <property type="match status" value="5"/>
</dbReference>
<dbReference type="PANTHER" id="PTHR12916:SF4">
    <property type="entry name" value="UNINFLATABLE, ISOFORM C"/>
    <property type="match status" value="1"/>
</dbReference>